<sequence length="277" mass="31570">MKQKMAYMSIGVVFTLIVSFTWLSFASSSSEVVGTLTALDENNRQLTIYDGKNSREFTVDADTIIYRDNQKTQLSALLMDDDLKVLLNSDQKVRYVVAASHRENADSTPNTVAVKAVTTEPVTKQAEEQVEKPIVKEIPIRRAADSQTDLASIRELEIELKVQPGHKYQLKYKNKDGEVESKWEVKGKQKAKKNGYRNAAEVEAFIKKLGINPQMDKQELAERVIAAFQLEHGFRELEVEIEFSNGREVELEIENKADRKVKYKEKYANDDDDDDDD</sequence>
<evidence type="ECO:0000313" key="2">
    <source>
        <dbReference type="Proteomes" id="UP000284219"/>
    </source>
</evidence>
<accession>A0A419SLU7</accession>
<dbReference type="AlphaFoldDB" id="A0A419SLU7"/>
<dbReference type="RefSeq" id="WP_170145281.1">
    <property type="nucleotide sequence ID" value="NZ_MCHY01000007.1"/>
</dbReference>
<dbReference type="EMBL" id="MCHY01000007">
    <property type="protein sequence ID" value="RKD25063.1"/>
    <property type="molecule type" value="Genomic_DNA"/>
</dbReference>
<keyword evidence="2" id="KW-1185">Reference proteome</keyword>
<name>A0A419SLU7_9BACL</name>
<proteinExistence type="predicted"/>
<dbReference type="Proteomes" id="UP000284219">
    <property type="component" value="Unassembled WGS sequence"/>
</dbReference>
<dbReference type="Pfam" id="PF14039">
    <property type="entry name" value="YusW"/>
    <property type="match status" value="1"/>
</dbReference>
<reference evidence="1 2" key="1">
    <citation type="submission" date="2016-08" db="EMBL/GenBank/DDBJ databases">
        <title>Novel Firmicute Genomes.</title>
        <authorList>
            <person name="Poppleton D.I."/>
            <person name="Gribaldo S."/>
        </authorList>
    </citation>
    <scope>NUCLEOTIDE SEQUENCE [LARGE SCALE GENOMIC DNA]</scope>
    <source>
        <strain evidence="1 2">RAOx-1</strain>
    </source>
</reference>
<dbReference type="InterPro" id="IPR025623">
    <property type="entry name" value="YusW"/>
</dbReference>
<comment type="caution">
    <text evidence="1">The sequence shown here is derived from an EMBL/GenBank/DDBJ whole genome shotgun (WGS) entry which is preliminary data.</text>
</comment>
<protein>
    <submittedName>
        <fullName evidence="1">Uncharacterized protein</fullName>
    </submittedName>
</protein>
<organism evidence="1 2">
    <name type="scientific">Ammoniphilus oxalaticus</name>
    <dbReference type="NCBI Taxonomy" id="66863"/>
    <lineage>
        <taxon>Bacteria</taxon>
        <taxon>Bacillati</taxon>
        <taxon>Bacillota</taxon>
        <taxon>Bacilli</taxon>
        <taxon>Bacillales</taxon>
        <taxon>Paenibacillaceae</taxon>
        <taxon>Aneurinibacillus group</taxon>
        <taxon>Ammoniphilus</taxon>
    </lineage>
</organism>
<gene>
    <name evidence="1" type="ORF">BEP19_04370</name>
</gene>
<evidence type="ECO:0000313" key="1">
    <source>
        <dbReference type="EMBL" id="RKD25063.1"/>
    </source>
</evidence>